<name>A0A814LB50_9BILA</name>
<feature type="region of interest" description="Disordered" evidence="1">
    <location>
        <begin position="152"/>
        <end position="174"/>
    </location>
</feature>
<evidence type="ECO:0000313" key="3">
    <source>
        <dbReference type="Proteomes" id="UP000663879"/>
    </source>
</evidence>
<sequence length="483" mass="55817">MLAILMRDQVRHDGSKDGLKKACEDFAGDIDSEEEPLSKIIEKSQNIDLTLIIFEKKIQIDVCENEEESPTCDEKNSDEYGKKVKNKKLKKKSDESFHLKNSHFQFQRKNTENKKYSQFDKKERIIAKNETSSDSDYFEDEDDVGSFEEYINEKSQSQSTSDGTDDETDEVKTSRMCSGSIQNFDYVGVTAHFVDHEFMNQSIVLTTRHLSGGKSASNISKYLKEIMQEFNIVDKVRKIVPDNVITMKNVIEKNLKLDRIPCYAHTLDLMVKQDESSESNSEDEHIEDIRDENKISNLFLKLIKKCKSIVGVFNLSPELKEKLYEVIYSIFSLRKIYSSSTCDNNIIVKYLILESLNWYVREYKILDYSSLILASFSTPNRKKFAIIEDSLTRQQSFEKAKAAIKVLINSQIFKFPIQQVDDTEINDSLDDSNYLAKPLDKKEINTALDKELESYINVNVIEKKKPLLLEQSQKKSTYPFSNS</sequence>
<evidence type="ECO:0000313" key="2">
    <source>
        <dbReference type="EMBL" id="CAF1062305.1"/>
    </source>
</evidence>
<dbReference type="Proteomes" id="UP000663879">
    <property type="component" value="Unassembled WGS sequence"/>
</dbReference>
<feature type="non-terminal residue" evidence="2">
    <location>
        <position position="1"/>
    </location>
</feature>
<feature type="region of interest" description="Disordered" evidence="1">
    <location>
        <begin position="66"/>
        <end position="85"/>
    </location>
</feature>
<organism evidence="2 3">
    <name type="scientific">Brachionus calyciflorus</name>
    <dbReference type="NCBI Taxonomy" id="104777"/>
    <lineage>
        <taxon>Eukaryota</taxon>
        <taxon>Metazoa</taxon>
        <taxon>Spiralia</taxon>
        <taxon>Gnathifera</taxon>
        <taxon>Rotifera</taxon>
        <taxon>Eurotatoria</taxon>
        <taxon>Monogononta</taxon>
        <taxon>Pseudotrocha</taxon>
        <taxon>Ploima</taxon>
        <taxon>Brachionidae</taxon>
        <taxon>Brachionus</taxon>
    </lineage>
</organism>
<dbReference type="SUPFAM" id="SSF53098">
    <property type="entry name" value="Ribonuclease H-like"/>
    <property type="match status" value="1"/>
</dbReference>
<dbReference type="PANTHER" id="PTHR46169:SF29">
    <property type="entry name" value="DNA REPLICATION-RELATED ELEMENT FACTOR, ISOFORM A"/>
    <property type="match status" value="1"/>
</dbReference>
<proteinExistence type="predicted"/>
<dbReference type="AlphaFoldDB" id="A0A814LB50"/>
<protein>
    <submittedName>
        <fullName evidence="2">Uncharacterized protein</fullName>
    </submittedName>
</protein>
<dbReference type="GO" id="GO:0005634">
    <property type="term" value="C:nucleus"/>
    <property type="evidence" value="ECO:0007669"/>
    <property type="project" value="TreeGrafter"/>
</dbReference>
<dbReference type="InterPro" id="IPR052717">
    <property type="entry name" value="Vacuolar_transposase_reg"/>
</dbReference>
<gene>
    <name evidence="2" type="ORF">OXX778_LOCUS19341</name>
</gene>
<dbReference type="GO" id="GO:0006357">
    <property type="term" value="P:regulation of transcription by RNA polymerase II"/>
    <property type="evidence" value="ECO:0007669"/>
    <property type="project" value="TreeGrafter"/>
</dbReference>
<dbReference type="InterPro" id="IPR012337">
    <property type="entry name" value="RNaseH-like_sf"/>
</dbReference>
<comment type="caution">
    <text evidence="2">The sequence shown here is derived from an EMBL/GenBank/DDBJ whole genome shotgun (WGS) entry which is preliminary data.</text>
</comment>
<dbReference type="EMBL" id="CAJNOC010005798">
    <property type="protein sequence ID" value="CAF1062305.1"/>
    <property type="molecule type" value="Genomic_DNA"/>
</dbReference>
<dbReference type="PANTHER" id="PTHR46169">
    <property type="entry name" value="DNA REPLICATION-RELATED ELEMENT FACTOR, ISOFORM A"/>
    <property type="match status" value="1"/>
</dbReference>
<accession>A0A814LB50</accession>
<reference evidence="2" key="1">
    <citation type="submission" date="2021-02" db="EMBL/GenBank/DDBJ databases">
        <authorList>
            <person name="Nowell W R."/>
        </authorList>
    </citation>
    <scope>NUCLEOTIDE SEQUENCE</scope>
    <source>
        <strain evidence="2">Ploen Becks lab</strain>
    </source>
</reference>
<feature type="compositionally biased region" description="Basic and acidic residues" evidence="1">
    <location>
        <begin position="72"/>
        <end position="82"/>
    </location>
</feature>
<evidence type="ECO:0000256" key="1">
    <source>
        <dbReference type="SAM" id="MobiDB-lite"/>
    </source>
</evidence>
<keyword evidence="3" id="KW-1185">Reference proteome</keyword>
<dbReference type="OrthoDB" id="1607513at2759"/>